<keyword evidence="21" id="KW-0564">Palmitate</keyword>
<evidence type="ECO:0000313" key="32">
    <source>
        <dbReference type="Proteomes" id="UP000019763"/>
    </source>
</evidence>
<evidence type="ECO:0000256" key="11">
    <source>
        <dbReference type="ARBA" id="ARBA00022707"/>
    </source>
</evidence>
<dbReference type="GO" id="GO:0005509">
    <property type="term" value="F:calcium ion binding"/>
    <property type="evidence" value="ECO:0007669"/>
    <property type="project" value="InterPro"/>
</dbReference>
<evidence type="ECO:0000256" key="25">
    <source>
        <dbReference type="ARBA" id="ARBA00047899"/>
    </source>
</evidence>
<comment type="similarity">
    <text evidence="24">Belongs to the protein kinase superfamily. Ser/Thr protein kinase family. CDPK subfamily.</text>
</comment>
<evidence type="ECO:0000256" key="20">
    <source>
        <dbReference type="ARBA" id="ARBA00023136"/>
    </source>
</evidence>
<dbReference type="GO" id="GO:0031514">
    <property type="term" value="C:motile cilium"/>
    <property type="evidence" value="ECO:0007669"/>
    <property type="project" value="UniProtKB-SubCell"/>
</dbReference>
<dbReference type="FunFam" id="1.10.510.10:FF:000398">
    <property type="entry name" value="Calcium-dependent protein kinase 1"/>
    <property type="match status" value="1"/>
</dbReference>
<keyword evidence="23" id="KW-0449">Lipoprotein</keyword>
<dbReference type="SUPFAM" id="SSF47473">
    <property type="entry name" value="EF-hand"/>
    <property type="match status" value="1"/>
</dbReference>
<evidence type="ECO:0000256" key="23">
    <source>
        <dbReference type="ARBA" id="ARBA00023288"/>
    </source>
</evidence>
<dbReference type="PROSITE" id="PS50222">
    <property type="entry name" value="EF_HAND_2"/>
    <property type="match status" value="4"/>
</dbReference>
<dbReference type="Gene3D" id="1.10.510.10">
    <property type="entry name" value="Transferase(Phosphotransferase) domain 1"/>
    <property type="match status" value="1"/>
</dbReference>
<keyword evidence="15" id="KW-0106">Calcium</keyword>
<evidence type="ECO:0000256" key="22">
    <source>
        <dbReference type="ARBA" id="ARBA00023273"/>
    </source>
</evidence>
<accession>A0A023B654</accession>
<dbReference type="PROSITE" id="PS00018">
    <property type="entry name" value="EF_HAND_1"/>
    <property type="match status" value="4"/>
</dbReference>
<dbReference type="SMART" id="SM00220">
    <property type="entry name" value="S_TKc"/>
    <property type="match status" value="1"/>
</dbReference>
<protein>
    <recommendedName>
        <fullName evidence="28">Calcium-dependent protein kinase 1</fullName>
        <ecNumber evidence="5">2.7.11.1</ecNumber>
    </recommendedName>
</protein>
<dbReference type="OMA" id="QGGINFQ"/>
<reference evidence="31" key="1">
    <citation type="submission" date="2013-12" db="EMBL/GenBank/DDBJ databases">
        <authorList>
            <person name="Omoto C.K."/>
            <person name="Sibley D."/>
            <person name="Venepally P."/>
            <person name="Hadjithomas M."/>
            <person name="Karamycheva S."/>
            <person name="Brunk B."/>
            <person name="Roos D."/>
            <person name="Caler E."/>
            <person name="Lorenzi H."/>
        </authorList>
    </citation>
    <scope>NUCLEOTIDE SEQUENCE</scope>
</reference>
<keyword evidence="19" id="KW-0969">Cilium</keyword>
<dbReference type="InterPro" id="IPR008271">
    <property type="entry name" value="Ser/Thr_kinase_AS"/>
</dbReference>
<dbReference type="SMART" id="SM00054">
    <property type="entry name" value="EFh"/>
    <property type="match status" value="4"/>
</dbReference>
<evidence type="ECO:0000256" key="9">
    <source>
        <dbReference type="ARBA" id="ARBA00022553"/>
    </source>
</evidence>
<dbReference type="GO" id="GO:0004674">
    <property type="term" value="F:protein serine/threonine kinase activity"/>
    <property type="evidence" value="ECO:0007669"/>
    <property type="project" value="UniProtKB-KW"/>
</dbReference>
<comment type="subcellular location">
    <subcellularLocation>
        <location evidence="3">Cell membrane</location>
        <topology evidence="3">Lipid-anchor</topology>
        <orientation evidence="3">Cytoplasmic side</orientation>
    </subcellularLocation>
    <subcellularLocation>
        <location evidence="2">Cell projection</location>
        <location evidence="2">Cilium</location>
        <location evidence="2">Flagellum</location>
    </subcellularLocation>
    <subcellularLocation>
        <location evidence="4">Host cell membrane</location>
        <topology evidence="4">Lipid-anchor</topology>
    </subcellularLocation>
    <subcellularLocation>
        <location evidence="27">Parasitophorous vacuole membrane</location>
        <topology evidence="27">Lipid-anchor</topology>
    </subcellularLocation>
</comment>
<dbReference type="InterPro" id="IPR002048">
    <property type="entry name" value="EF_hand_dom"/>
</dbReference>
<dbReference type="PROSITE" id="PS50011">
    <property type="entry name" value="PROTEIN_KINASE_DOM"/>
    <property type="match status" value="1"/>
</dbReference>
<dbReference type="Gene3D" id="3.30.200.20">
    <property type="entry name" value="Phosphorylase Kinase, domain 1"/>
    <property type="match status" value="1"/>
</dbReference>
<keyword evidence="11" id="KW-0519">Myristate</keyword>
<evidence type="ECO:0000256" key="26">
    <source>
        <dbReference type="ARBA" id="ARBA00048679"/>
    </source>
</evidence>
<dbReference type="EMBL" id="AFNH02000621">
    <property type="protein sequence ID" value="EZG65535.1"/>
    <property type="molecule type" value="Genomic_DNA"/>
</dbReference>
<dbReference type="PROSITE" id="PS00108">
    <property type="entry name" value="PROTEIN_KINASE_ST"/>
    <property type="match status" value="1"/>
</dbReference>
<dbReference type="RefSeq" id="XP_011134073.1">
    <property type="nucleotide sequence ID" value="XM_011135771.1"/>
</dbReference>
<evidence type="ECO:0000256" key="8">
    <source>
        <dbReference type="ARBA" id="ARBA00022527"/>
    </source>
</evidence>
<dbReference type="AlphaFoldDB" id="A0A023B654"/>
<comment type="cofactor">
    <cofactor evidence="1">
        <name>Mg(2+)</name>
        <dbReference type="ChEBI" id="CHEBI:18420"/>
    </cofactor>
</comment>
<dbReference type="SUPFAM" id="SSF56112">
    <property type="entry name" value="Protein kinase-like (PK-like)"/>
    <property type="match status" value="1"/>
</dbReference>
<evidence type="ECO:0000256" key="12">
    <source>
        <dbReference type="ARBA" id="ARBA00022737"/>
    </source>
</evidence>
<feature type="domain" description="EF-hand" evidence="30">
    <location>
        <begin position="352"/>
        <end position="387"/>
    </location>
</feature>
<evidence type="ECO:0000313" key="31">
    <source>
        <dbReference type="EMBL" id="EZG65535.1"/>
    </source>
</evidence>
<evidence type="ECO:0000256" key="2">
    <source>
        <dbReference type="ARBA" id="ARBA00004230"/>
    </source>
</evidence>
<evidence type="ECO:0000256" key="5">
    <source>
        <dbReference type="ARBA" id="ARBA00012513"/>
    </source>
</evidence>
<keyword evidence="12" id="KW-0677">Repeat</keyword>
<evidence type="ECO:0000256" key="19">
    <source>
        <dbReference type="ARBA" id="ARBA00023069"/>
    </source>
</evidence>
<evidence type="ECO:0000256" key="18">
    <source>
        <dbReference type="ARBA" id="ARBA00022870"/>
    </source>
</evidence>
<evidence type="ECO:0000256" key="1">
    <source>
        <dbReference type="ARBA" id="ARBA00001946"/>
    </source>
</evidence>
<keyword evidence="20" id="KW-0472">Membrane</keyword>
<dbReference type="FunFam" id="1.10.238.10:FF:000001">
    <property type="entry name" value="Calmodulin 1"/>
    <property type="match status" value="1"/>
</dbReference>
<dbReference type="GO" id="GO:0020005">
    <property type="term" value="C:symbiont-containing vacuole membrane"/>
    <property type="evidence" value="ECO:0007669"/>
    <property type="project" value="UniProtKB-SubCell"/>
</dbReference>
<dbReference type="Pfam" id="PF13499">
    <property type="entry name" value="EF-hand_7"/>
    <property type="match status" value="2"/>
</dbReference>
<evidence type="ECO:0000256" key="14">
    <source>
        <dbReference type="ARBA" id="ARBA00022777"/>
    </source>
</evidence>
<comment type="catalytic activity">
    <reaction evidence="26">
        <text>L-seryl-[protein] + ATP = O-phospho-L-seryl-[protein] + ADP + H(+)</text>
        <dbReference type="Rhea" id="RHEA:17989"/>
        <dbReference type="Rhea" id="RHEA-COMP:9863"/>
        <dbReference type="Rhea" id="RHEA-COMP:11604"/>
        <dbReference type="ChEBI" id="CHEBI:15378"/>
        <dbReference type="ChEBI" id="CHEBI:29999"/>
        <dbReference type="ChEBI" id="CHEBI:30616"/>
        <dbReference type="ChEBI" id="CHEBI:83421"/>
        <dbReference type="ChEBI" id="CHEBI:456216"/>
        <dbReference type="EC" id="2.7.11.1"/>
    </reaction>
</comment>
<dbReference type="GeneID" id="22912995"/>
<comment type="caution">
    <text evidence="31">The sequence shown here is derived from an EMBL/GenBank/DDBJ whole genome shotgun (WGS) entry which is preliminary data.</text>
</comment>
<comment type="catalytic activity">
    <reaction evidence="25">
        <text>L-threonyl-[protein] + ATP = O-phospho-L-threonyl-[protein] + ADP + H(+)</text>
        <dbReference type="Rhea" id="RHEA:46608"/>
        <dbReference type="Rhea" id="RHEA-COMP:11060"/>
        <dbReference type="Rhea" id="RHEA-COMP:11605"/>
        <dbReference type="ChEBI" id="CHEBI:15378"/>
        <dbReference type="ChEBI" id="CHEBI:30013"/>
        <dbReference type="ChEBI" id="CHEBI:30616"/>
        <dbReference type="ChEBI" id="CHEBI:61977"/>
        <dbReference type="ChEBI" id="CHEBI:456216"/>
        <dbReference type="EC" id="2.7.11.1"/>
    </reaction>
</comment>
<dbReference type="Proteomes" id="UP000019763">
    <property type="component" value="Unassembled WGS sequence"/>
</dbReference>
<keyword evidence="8" id="KW-0723">Serine/threonine-protein kinase</keyword>
<evidence type="ECO:0000256" key="10">
    <source>
        <dbReference type="ARBA" id="ARBA00022679"/>
    </source>
</evidence>
<keyword evidence="6" id="KW-1003">Cell membrane</keyword>
<feature type="domain" description="Protein kinase" evidence="29">
    <location>
        <begin position="1"/>
        <end position="237"/>
    </location>
</feature>
<proteinExistence type="inferred from homology"/>
<keyword evidence="17" id="KW-0282">Flagellum</keyword>
<dbReference type="PANTHER" id="PTHR24349">
    <property type="entry name" value="SERINE/THREONINE-PROTEIN KINASE"/>
    <property type="match status" value="1"/>
</dbReference>
<dbReference type="Gene3D" id="1.10.238.10">
    <property type="entry name" value="EF-hand"/>
    <property type="match status" value="2"/>
</dbReference>
<evidence type="ECO:0000256" key="7">
    <source>
        <dbReference type="ARBA" id="ARBA00022511"/>
    </source>
</evidence>
<evidence type="ECO:0000256" key="13">
    <source>
        <dbReference type="ARBA" id="ARBA00022741"/>
    </source>
</evidence>
<keyword evidence="14 31" id="KW-0418">Kinase</keyword>
<evidence type="ECO:0000256" key="27">
    <source>
        <dbReference type="ARBA" id="ARBA00060437"/>
    </source>
</evidence>
<dbReference type="EC" id="2.7.11.1" evidence="5"/>
<evidence type="ECO:0000256" key="6">
    <source>
        <dbReference type="ARBA" id="ARBA00022475"/>
    </source>
</evidence>
<evidence type="ECO:0000256" key="4">
    <source>
        <dbReference type="ARBA" id="ARBA00004425"/>
    </source>
</evidence>
<keyword evidence="10" id="KW-0808">Transferase</keyword>
<evidence type="ECO:0000256" key="24">
    <source>
        <dbReference type="ARBA" id="ARBA00024334"/>
    </source>
</evidence>
<dbReference type="InterPro" id="IPR050205">
    <property type="entry name" value="CDPK_Ser/Thr_kinases"/>
</dbReference>
<evidence type="ECO:0000256" key="28">
    <source>
        <dbReference type="ARBA" id="ARBA00068067"/>
    </source>
</evidence>
<dbReference type="eggNOG" id="KOG0032">
    <property type="taxonomic scope" value="Eukaryota"/>
</dbReference>
<gene>
    <name evidence="31" type="ORF">GNI_082880</name>
</gene>
<sequence length="473" mass="53425">MDVRTGTKRAAKKIPKYFVEDADRFLQEIEIMKGLDHPNIVRLFESFEDTKDIYLIMDFCAGGELFDRLVDGGTFNEALASRIMLQVLQAVAYCHSRRVAHRDLKPENFLFLNQSPWSPLKLIDFGLASKFTPGIPMRTKAGTPYYVSPQVLEGRYGPECDVWSAGIIMYILLCGYPPFNSYSDRGIMQKVREAQLEFPMAEWASVSRDAKDLIQKLLTRHPKKRITAEQALKHPWLASHSTEQVPRFGVELLEKFRRFQGLSRLKKIALTIMAQHIDEGEIAGLREIFMALDTSGDGVLSVDEIRAGIGRAGFKKLPADLDTMLREVDTSGTGTIDFTEFIAACLHQSQYRQDEMCRKAFTIFDINHDGKISAEELETVFHLASGESDDAATHEVKQALREADADGDGEISFKEFVSLMRRVPSRTLLGSCPEEAAGMMVRVSSRPNILRRHPSDIVAQPQRSASLHLWDKY</sequence>
<dbReference type="CDD" id="cd00051">
    <property type="entry name" value="EFh"/>
    <property type="match status" value="1"/>
</dbReference>
<keyword evidence="22" id="KW-0966">Cell projection</keyword>
<keyword evidence="18" id="KW-1043">Host membrane</keyword>
<dbReference type="InterPro" id="IPR011009">
    <property type="entry name" value="Kinase-like_dom_sf"/>
</dbReference>
<keyword evidence="7" id="KW-1032">Host cell membrane</keyword>
<dbReference type="Pfam" id="PF00069">
    <property type="entry name" value="Pkinase"/>
    <property type="match status" value="1"/>
</dbReference>
<dbReference type="InterPro" id="IPR000719">
    <property type="entry name" value="Prot_kinase_dom"/>
</dbReference>
<name>A0A023B654_GRENI</name>
<keyword evidence="16" id="KW-0067">ATP-binding</keyword>
<evidence type="ECO:0000259" key="29">
    <source>
        <dbReference type="PROSITE" id="PS50011"/>
    </source>
</evidence>
<dbReference type="OrthoDB" id="40902at2759"/>
<dbReference type="GO" id="GO:0005886">
    <property type="term" value="C:plasma membrane"/>
    <property type="evidence" value="ECO:0007669"/>
    <property type="project" value="UniProtKB-SubCell"/>
</dbReference>
<feature type="domain" description="EF-hand" evidence="30">
    <location>
        <begin position="316"/>
        <end position="351"/>
    </location>
</feature>
<dbReference type="VEuPathDB" id="CryptoDB:GNI_082880"/>
<dbReference type="InterPro" id="IPR018247">
    <property type="entry name" value="EF_Hand_1_Ca_BS"/>
</dbReference>
<keyword evidence="13" id="KW-0547">Nucleotide-binding</keyword>
<feature type="domain" description="EF-hand" evidence="30">
    <location>
        <begin position="391"/>
        <end position="426"/>
    </location>
</feature>
<evidence type="ECO:0000259" key="30">
    <source>
        <dbReference type="PROSITE" id="PS50222"/>
    </source>
</evidence>
<evidence type="ECO:0000256" key="3">
    <source>
        <dbReference type="ARBA" id="ARBA00004342"/>
    </source>
</evidence>
<feature type="domain" description="EF-hand" evidence="30">
    <location>
        <begin position="280"/>
        <end position="315"/>
    </location>
</feature>
<evidence type="ECO:0000256" key="16">
    <source>
        <dbReference type="ARBA" id="ARBA00022840"/>
    </source>
</evidence>
<keyword evidence="9" id="KW-0597">Phosphoprotein</keyword>
<dbReference type="InterPro" id="IPR011992">
    <property type="entry name" value="EF-hand-dom_pair"/>
</dbReference>
<evidence type="ECO:0000256" key="17">
    <source>
        <dbReference type="ARBA" id="ARBA00022846"/>
    </source>
</evidence>
<organism evidence="31 32">
    <name type="scientific">Gregarina niphandrodes</name>
    <name type="common">Septate eugregarine</name>
    <dbReference type="NCBI Taxonomy" id="110365"/>
    <lineage>
        <taxon>Eukaryota</taxon>
        <taxon>Sar</taxon>
        <taxon>Alveolata</taxon>
        <taxon>Apicomplexa</taxon>
        <taxon>Conoidasida</taxon>
        <taxon>Gregarinasina</taxon>
        <taxon>Eugregarinorida</taxon>
        <taxon>Gregarinidae</taxon>
        <taxon>Gregarina</taxon>
    </lineage>
</organism>
<dbReference type="CDD" id="cd05117">
    <property type="entry name" value="STKc_CAMK"/>
    <property type="match status" value="1"/>
</dbReference>
<dbReference type="GO" id="GO:0005524">
    <property type="term" value="F:ATP binding"/>
    <property type="evidence" value="ECO:0007669"/>
    <property type="project" value="UniProtKB-KW"/>
</dbReference>
<evidence type="ECO:0000256" key="21">
    <source>
        <dbReference type="ARBA" id="ARBA00023139"/>
    </source>
</evidence>
<keyword evidence="32" id="KW-1185">Reference proteome</keyword>
<evidence type="ECO:0000256" key="15">
    <source>
        <dbReference type="ARBA" id="ARBA00022837"/>
    </source>
</evidence>
<dbReference type="GO" id="GO:0020002">
    <property type="term" value="C:host cell plasma membrane"/>
    <property type="evidence" value="ECO:0007669"/>
    <property type="project" value="UniProtKB-SubCell"/>
</dbReference>